<keyword evidence="1" id="KW-0732">Signal</keyword>
<protein>
    <submittedName>
        <fullName evidence="2">Uncharacterized protein</fullName>
    </submittedName>
</protein>
<keyword evidence="3" id="KW-1185">Reference proteome</keyword>
<dbReference type="EMBL" id="FO203527">
    <property type="protein sequence ID" value="CCO61718.1"/>
    <property type="molecule type" value="Genomic_DNA"/>
</dbReference>
<dbReference type="STRING" id="28173.VIBNI_B2006"/>
<feature type="chain" id="PRO_5004650294" evidence="1">
    <location>
        <begin position="22"/>
        <end position="122"/>
    </location>
</feature>
<dbReference type="OrthoDB" id="5906627at2"/>
<proteinExistence type="predicted"/>
<organism evidence="2 3">
    <name type="scientific">Vibrio nigripulchritudo</name>
    <dbReference type="NCBI Taxonomy" id="28173"/>
    <lineage>
        <taxon>Bacteria</taxon>
        <taxon>Pseudomonadati</taxon>
        <taxon>Pseudomonadota</taxon>
        <taxon>Gammaproteobacteria</taxon>
        <taxon>Vibrionales</taxon>
        <taxon>Vibrionaceae</taxon>
        <taxon>Vibrio</taxon>
    </lineage>
</organism>
<dbReference type="KEGG" id="vni:VIBNI_B2006"/>
<dbReference type="RefSeq" id="WP_022562094.1">
    <property type="nucleotide sequence ID" value="NC_022543.1"/>
</dbReference>
<gene>
    <name evidence="2" type="ORF">VIBNI_B2006</name>
</gene>
<feature type="signal peptide" evidence="1">
    <location>
        <begin position="1"/>
        <end position="21"/>
    </location>
</feature>
<dbReference type="AlphaFoldDB" id="U4KF06"/>
<sequence length="122" mass="13689">MKKYSRFLVILFLLISSNAYAEKGYVKGTVEFIRVHDDYSGHQWKPPVFWFTLNGVTSAGNCPKWRNQNVLFVGTSDFAYSMVLATYSSGKEIALSFDDSIKNASNFCIAKYITAGDPPPLN</sequence>
<reference evidence="2 3" key="1">
    <citation type="journal article" date="2013" name="ISME J.">
        <title>Comparative genomics of pathogenic lineages of Vibrio nigripulchritudo identifies virulence-associated traits.</title>
        <authorList>
            <person name="Goudenege D."/>
            <person name="Labreuche Y."/>
            <person name="Krin E."/>
            <person name="Ansquer D."/>
            <person name="Mangenot S."/>
            <person name="Calteau A."/>
            <person name="Medigue C."/>
            <person name="Mazel D."/>
            <person name="Polz M.F."/>
            <person name="Le Roux F."/>
        </authorList>
    </citation>
    <scope>NUCLEOTIDE SEQUENCE [LARGE SCALE GENOMIC DNA]</scope>
    <source>
        <strain evidence="3">SnF1</strain>
    </source>
</reference>
<accession>U4KF06</accession>
<dbReference type="Proteomes" id="UP000016895">
    <property type="component" value="Chromosome 2"/>
</dbReference>
<name>U4KF06_9VIBR</name>
<evidence type="ECO:0000313" key="3">
    <source>
        <dbReference type="Proteomes" id="UP000016895"/>
    </source>
</evidence>
<evidence type="ECO:0000256" key="1">
    <source>
        <dbReference type="SAM" id="SignalP"/>
    </source>
</evidence>
<evidence type="ECO:0000313" key="2">
    <source>
        <dbReference type="EMBL" id="CCO61718.1"/>
    </source>
</evidence>